<keyword evidence="5" id="KW-1185">Reference proteome</keyword>
<dbReference type="GO" id="GO:0005794">
    <property type="term" value="C:Golgi apparatus"/>
    <property type="evidence" value="ECO:0007669"/>
    <property type="project" value="TreeGrafter"/>
</dbReference>
<protein>
    <submittedName>
        <fullName evidence="4">Nucleotide transporter, putative</fullName>
    </submittedName>
</protein>
<dbReference type="GO" id="GO:0016757">
    <property type="term" value="F:glycosyltransferase activity"/>
    <property type="evidence" value="ECO:0007669"/>
    <property type="project" value="TreeGrafter"/>
</dbReference>
<proteinExistence type="inferred from homology"/>
<evidence type="ECO:0000256" key="2">
    <source>
        <dbReference type="SAM" id="Phobius"/>
    </source>
</evidence>
<evidence type="ECO:0000259" key="3">
    <source>
        <dbReference type="Pfam" id="PF03407"/>
    </source>
</evidence>
<evidence type="ECO:0000313" key="5">
    <source>
        <dbReference type="Proteomes" id="UP000051952"/>
    </source>
</evidence>
<dbReference type="InterPro" id="IPR052636">
    <property type="entry name" value="UDP-D-xylose:L-fucose_XylT"/>
</dbReference>
<evidence type="ECO:0000256" key="1">
    <source>
        <dbReference type="ARBA" id="ARBA00007033"/>
    </source>
</evidence>
<dbReference type="EMBL" id="CYKH01000587">
    <property type="protein sequence ID" value="CUG06464.1"/>
    <property type="molecule type" value="Genomic_DNA"/>
</dbReference>
<dbReference type="PANTHER" id="PTHR47032:SF1">
    <property type="entry name" value="UDP-D-XYLOSE:L-FUCOSE ALPHA-1,3-D-XYLOSYLTRANSFERASE-RELATED"/>
    <property type="match status" value="1"/>
</dbReference>
<evidence type="ECO:0000313" key="4">
    <source>
        <dbReference type="EMBL" id="CUG06464.1"/>
    </source>
</evidence>
<keyword evidence="2" id="KW-0472">Membrane</keyword>
<reference evidence="5" key="1">
    <citation type="submission" date="2015-09" db="EMBL/GenBank/DDBJ databases">
        <authorList>
            <consortium name="Pathogen Informatics"/>
        </authorList>
    </citation>
    <scope>NUCLEOTIDE SEQUENCE [LARGE SCALE GENOMIC DNA]</scope>
    <source>
        <strain evidence="5">Lake Konstanz</strain>
    </source>
</reference>
<keyword evidence="2" id="KW-0812">Transmembrane</keyword>
<comment type="similarity">
    <text evidence="1">Belongs to the glycosyltransferase 77 family.</text>
</comment>
<dbReference type="PANTHER" id="PTHR47032">
    <property type="entry name" value="UDP-D-XYLOSE:L-FUCOSE ALPHA-1,3-D-XYLOSYLTRANSFERASE-RELATED"/>
    <property type="match status" value="1"/>
</dbReference>
<dbReference type="OrthoDB" id="540503at2759"/>
<organism evidence="4 5">
    <name type="scientific">Bodo saltans</name>
    <name type="common">Flagellated protozoan</name>
    <dbReference type="NCBI Taxonomy" id="75058"/>
    <lineage>
        <taxon>Eukaryota</taxon>
        <taxon>Discoba</taxon>
        <taxon>Euglenozoa</taxon>
        <taxon>Kinetoplastea</taxon>
        <taxon>Metakinetoplastina</taxon>
        <taxon>Eubodonida</taxon>
        <taxon>Bodonidae</taxon>
        <taxon>Bodo</taxon>
    </lineage>
</organism>
<dbReference type="AlphaFoldDB" id="A0A0S4IT86"/>
<dbReference type="Pfam" id="PF03407">
    <property type="entry name" value="Nucleotid_trans"/>
    <property type="match status" value="1"/>
</dbReference>
<keyword evidence="2" id="KW-1133">Transmembrane helix</keyword>
<dbReference type="SUPFAM" id="SSF53448">
    <property type="entry name" value="Nucleotide-diphospho-sugar transferases"/>
    <property type="match status" value="1"/>
</dbReference>
<name>A0A0S4IT86_BODSA</name>
<feature type="transmembrane region" description="Helical" evidence="2">
    <location>
        <begin position="12"/>
        <end position="36"/>
    </location>
</feature>
<dbReference type="InterPro" id="IPR005069">
    <property type="entry name" value="Nucl-diP-sugar_transferase"/>
</dbReference>
<gene>
    <name evidence="4" type="ORF">BSAL_72760</name>
</gene>
<sequence>MHTHSRRKVPRGSIVLVVLVALMMFAVFQVGSLYGYRRCSRVNLGSLPLPEKNEAKQEVIGFAPQSDLPVIKNTPQMIVNERETLPTDRNDGDRTRPAYAQELEQVTFDDAHLFSYGNHSNAEINAYLVRRAKPSPHASQPATLFLVPVNEGYLDFGLNLMCSLLNVSRRTELSDVKDESPVDAQHKGAFGGFVFIAMDEPAHQQLSTMRLPVIRDPDVPFITSKSAAWADPKFHSLVCTKLIPVLRALRQGLRVVLTDADIVYLSNPIPYFRRDTSLTFSIGSCHKDLADNFHFTAEGIEKLNTGFYVAHPTDAVLKLFASALEVCRSTSLTGDQPAINSIIQRDWNSGLLSSKEAGSSSYSYSFFDGCLFANGCVYFKHLCENTTKYPAHAQKWMSSVLLQTPRNGPPTLVHANFLVGKKNKIKHLGKYGLWDTACVTHFRRRLSL</sequence>
<dbReference type="InterPro" id="IPR029044">
    <property type="entry name" value="Nucleotide-diphossugar_trans"/>
</dbReference>
<dbReference type="VEuPathDB" id="TriTrypDB:BSAL_72760"/>
<dbReference type="Proteomes" id="UP000051952">
    <property type="component" value="Unassembled WGS sequence"/>
</dbReference>
<accession>A0A0S4IT86</accession>
<feature type="domain" description="Nucleotide-diphospho-sugar transferase" evidence="3">
    <location>
        <begin position="193"/>
        <end position="428"/>
    </location>
</feature>